<keyword evidence="2" id="KW-1133">Transmembrane helix</keyword>
<organism evidence="3 4">
    <name type="scientific">Nannochloropsis gaditana</name>
    <dbReference type="NCBI Taxonomy" id="72520"/>
    <lineage>
        <taxon>Eukaryota</taxon>
        <taxon>Sar</taxon>
        <taxon>Stramenopiles</taxon>
        <taxon>Ochrophyta</taxon>
        <taxon>Eustigmatophyceae</taxon>
        <taxon>Eustigmatales</taxon>
        <taxon>Monodopsidaceae</taxon>
        <taxon>Nannochloropsis</taxon>
    </lineage>
</organism>
<keyword evidence="2" id="KW-0472">Membrane</keyword>
<feature type="coiled-coil region" evidence="1">
    <location>
        <begin position="126"/>
        <end position="156"/>
    </location>
</feature>
<evidence type="ECO:0000313" key="4">
    <source>
        <dbReference type="Proteomes" id="UP000019335"/>
    </source>
</evidence>
<gene>
    <name evidence="3" type="ORF">Naga_100174g10</name>
</gene>
<proteinExistence type="predicted"/>
<reference evidence="3 4" key="1">
    <citation type="journal article" date="2014" name="Mol. Plant">
        <title>Chromosome Scale Genome Assembly and Transcriptome Profiling of Nannochloropsis gaditana in Nitrogen Depletion.</title>
        <authorList>
            <person name="Corteggiani Carpinelli E."/>
            <person name="Telatin A."/>
            <person name="Vitulo N."/>
            <person name="Forcato C."/>
            <person name="D'Angelo M."/>
            <person name="Schiavon R."/>
            <person name="Vezzi A."/>
            <person name="Giacometti G.M."/>
            <person name="Morosinotto T."/>
            <person name="Valle G."/>
        </authorList>
    </citation>
    <scope>NUCLEOTIDE SEQUENCE [LARGE SCALE GENOMIC DNA]</scope>
    <source>
        <strain evidence="3 4">B-31</strain>
    </source>
</reference>
<evidence type="ECO:0000256" key="2">
    <source>
        <dbReference type="SAM" id="Phobius"/>
    </source>
</evidence>
<name>W7TVF6_9STRA</name>
<evidence type="ECO:0000313" key="3">
    <source>
        <dbReference type="EMBL" id="EWM27478.1"/>
    </source>
</evidence>
<keyword evidence="2" id="KW-0812">Transmembrane</keyword>
<dbReference type="EMBL" id="AZIL01000436">
    <property type="protein sequence ID" value="EWM27478.1"/>
    <property type="molecule type" value="Genomic_DNA"/>
</dbReference>
<evidence type="ECO:0000256" key="1">
    <source>
        <dbReference type="SAM" id="Coils"/>
    </source>
</evidence>
<comment type="caution">
    <text evidence="3">The sequence shown here is derived from an EMBL/GenBank/DDBJ whole genome shotgun (WGS) entry which is preliminary data.</text>
</comment>
<dbReference type="OrthoDB" id="202063at2759"/>
<feature type="transmembrane region" description="Helical" evidence="2">
    <location>
        <begin position="205"/>
        <end position="235"/>
    </location>
</feature>
<dbReference type="Proteomes" id="UP000019335">
    <property type="component" value="Chromosome 6"/>
</dbReference>
<keyword evidence="1" id="KW-0175">Coiled coil</keyword>
<keyword evidence="4" id="KW-1185">Reference proteome</keyword>
<accession>W7TVF6</accession>
<feature type="transmembrane region" description="Helical" evidence="2">
    <location>
        <begin position="247"/>
        <end position="269"/>
    </location>
</feature>
<sequence>MLLNILAIRQSMYNSGNSATMPPAYQQEIRRVDPTADLPMIVARGAVRLAKKHYVISSMWVAGLIILTFFRGLTVPDENLTKYNQAVKSIDFNKLYRLQNDAWVAEEQFRHSKGWFSCDHVCQANKEVWNRALAKLQKLEREQEKKQREANKHLGLFSTYGVEECKQLFWKSFKWGKNFGQRQTMFDMLFMGFRAMGRDEGLLEYILQILMHFLLNMAMGLFVALTGFTFSLWSFIRAYSPDLVTGLFFFAGAVISATAMVATYLTLLYGTAGATVYVGVKALLNNANRLEQGGDARRPRRNLHYE</sequence>
<feature type="transmembrane region" description="Helical" evidence="2">
    <location>
        <begin position="54"/>
        <end position="73"/>
    </location>
</feature>
<dbReference type="AlphaFoldDB" id="W7TVF6"/>
<protein>
    <submittedName>
        <fullName evidence="3">Uncharacterized protein</fullName>
    </submittedName>
</protein>